<keyword evidence="2" id="KW-0378">Hydrolase</keyword>
<name>R4Z057_9ACTN</name>
<dbReference type="Gene3D" id="3.40.50.1820">
    <property type="entry name" value="alpha/beta hydrolase"/>
    <property type="match status" value="1"/>
</dbReference>
<dbReference type="HOGENOM" id="CLU_086313_0_0_11"/>
<dbReference type="Proteomes" id="UP000018291">
    <property type="component" value="Unassembled WGS sequence"/>
</dbReference>
<dbReference type="Pfam" id="PF01738">
    <property type="entry name" value="DLH"/>
    <property type="match status" value="1"/>
</dbReference>
<dbReference type="eggNOG" id="COG0412">
    <property type="taxonomic scope" value="Bacteria"/>
</dbReference>
<sequence>MASSNDPLYDFDRSPFTDEGVTREVYRSGEGPNCIVMAEIPGITPLVADFARRIRELGCSVTLPVLFGDPGRAPSPGYITKSVTKACVASEFAAFAAKRTAPISSWLRALAAAEHERCGGPGVGAVGMCFTGGFALGMMVEESVVAPVLSQPSLPLGFGRKRRAGLHLSPQDRLAVKARADAGLCVMAARFTDDPLVPKRRFDAMKKLLGDNFIGIEIDSSKGNPYGIDHGAHSVLTEHLVDEPGHPTRDALDRVLDFLADRLLSAAG</sequence>
<dbReference type="InterPro" id="IPR029058">
    <property type="entry name" value="AB_hydrolase_fold"/>
</dbReference>
<protein>
    <submittedName>
        <fullName evidence="2">Dienelactone hydrolase and related enzymes</fullName>
    </submittedName>
</protein>
<evidence type="ECO:0000259" key="1">
    <source>
        <dbReference type="Pfam" id="PF01738"/>
    </source>
</evidence>
<accession>R4Z057</accession>
<gene>
    <name evidence="2" type="ORF">BN381_350134</name>
</gene>
<evidence type="ECO:0000313" key="3">
    <source>
        <dbReference type="Proteomes" id="UP000018291"/>
    </source>
</evidence>
<evidence type="ECO:0000313" key="2">
    <source>
        <dbReference type="EMBL" id="CCM64274.1"/>
    </source>
</evidence>
<feature type="domain" description="Dienelactone hydrolase" evidence="1">
    <location>
        <begin position="31"/>
        <end position="223"/>
    </location>
</feature>
<dbReference type="RefSeq" id="WP_012228071.1">
    <property type="nucleotide sequence ID" value="NZ_HG422565.1"/>
</dbReference>
<dbReference type="InterPro" id="IPR002925">
    <property type="entry name" value="Dienelactn_hydro"/>
</dbReference>
<dbReference type="GO" id="GO:0016787">
    <property type="term" value="F:hydrolase activity"/>
    <property type="evidence" value="ECO:0007669"/>
    <property type="project" value="UniProtKB-KW"/>
</dbReference>
<dbReference type="STRING" id="1229780.BN381_350134"/>
<proteinExistence type="predicted"/>
<dbReference type="AlphaFoldDB" id="R4Z057"/>
<dbReference type="EMBL" id="CANL01000029">
    <property type="protein sequence ID" value="CCM64274.1"/>
    <property type="molecule type" value="Genomic_DNA"/>
</dbReference>
<dbReference type="SUPFAM" id="SSF53474">
    <property type="entry name" value="alpha/beta-Hydrolases"/>
    <property type="match status" value="1"/>
</dbReference>
<keyword evidence="3" id="KW-1185">Reference proteome</keyword>
<reference evidence="2 3" key="1">
    <citation type="journal article" date="2013" name="ISME J.">
        <title>Metabolic model for the filamentous 'Candidatus Microthrix parvicella' based on genomic and metagenomic analyses.</title>
        <authorList>
            <person name="Jon McIlroy S."/>
            <person name="Kristiansen R."/>
            <person name="Albertsen M."/>
            <person name="Michael Karst S."/>
            <person name="Rossetti S."/>
            <person name="Lund Nielsen J."/>
            <person name="Tandoi V."/>
            <person name="James Seviour R."/>
            <person name="Nielsen P.H."/>
        </authorList>
    </citation>
    <scope>NUCLEOTIDE SEQUENCE [LARGE SCALE GENOMIC DNA]</scope>
    <source>
        <strain evidence="2 3">RN1</strain>
    </source>
</reference>
<organism evidence="2 3">
    <name type="scientific">Candidatus Neomicrothrix parvicella RN1</name>
    <dbReference type="NCBI Taxonomy" id="1229780"/>
    <lineage>
        <taxon>Bacteria</taxon>
        <taxon>Bacillati</taxon>
        <taxon>Actinomycetota</taxon>
        <taxon>Acidimicrobiia</taxon>
        <taxon>Acidimicrobiales</taxon>
        <taxon>Microthrixaceae</taxon>
        <taxon>Candidatus Neomicrothrix</taxon>
    </lineage>
</organism>
<comment type="caution">
    <text evidence="2">The sequence shown here is derived from an EMBL/GenBank/DDBJ whole genome shotgun (WGS) entry which is preliminary data.</text>
</comment>